<feature type="domain" description="Bacterial sugar transferase" evidence="8">
    <location>
        <begin position="266"/>
        <end position="453"/>
    </location>
</feature>
<evidence type="ECO:0000256" key="5">
    <source>
        <dbReference type="ARBA" id="ARBA00022989"/>
    </source>
</evidence>
<evidence type="ECO:0000256" key="6">
    <source>
        <dbReference type="ARBA" id="ARBA00023136"/>
    </source>
</evidence>
<sequence>MKKSDLFFNVIRLPVDFGMLLLAGLTAYIFRTQLLSGYRPVLFQFNLPLTQFLYLVVFVSFVFLGAYAAVGLYGMRAKIGRWEEFVKIIIGSSAGIMLVIIFIFLRQELFNSRFLVLGGWIFAILLVTIGRQLVRLLQKIFVGKYDFGIHRVLLIGADEVAQTIKARISENPHHGYRIVGHIIEPDFLKIREIQSDIDEVILANPNYPADRVRELVDFCNDNHIVFKFIPNIYQTLTTNFGIDLIDRFPVIELKRTSLDGWGRVIKRSIDIAAASLGLLLTSPIFLTCALIIKNETKGPVFARLKRVSKNREFYLYKFRSMIANAEELKPSLIAYNERKDGPLFKMKDDPRVTRVGRILRRTRIDELPQFINILKGDISLVGPRPHQPDEIQKYEKHHKKVLAIKAGATGLAQISGSSDLPFDEEVAIDSFYIEHWSLLLDMRIIFRTFLKMFRDPSAV</sequence>
<comment type="similarity">
    <text evidence="2">Belongs to the bacterial sugar transferase family.</text>
</comment>
<feature type="transmembrane region" description="Helical" evidence="7">
    <location>
        <begin position="110"/>
        <end position="129"/>
    </location>
</feature>
<keyword evidence="5 7" id="KW-1133">Transmembrane helix</keyword>
<keyword evidence="3 9" id="KW-0808">Transferase</keyword>
<evidence type="ECO:0000313" key="9">
    <source>
        <dbReference type="EMBL" id="KKT90463.1"/>
    </source>
</evidence>
<feature type="transmembrane region" description="Helical" evidence="7">
    <location>
        <begin position="51"/>
        <end position="73"/>
    </location>
</feature>
<keyword evidence="6 7" id="KW-0472">Membrane</keyword>
<protein>
    <submittedName>
        <fullName evidence="9">Exopolysaccharide biosynthesis polyprenyl glycosylphosphotransferase</fullName>
    </submittedName>
</protein>
<reference evidence="9 10" key="1">
    <citation type="journal article" date="2015" name="Nature">
        <title>rRNA introns, odd ribosomes, and small enigmatic genomes across a large radiation of phyla.</title>
        <authorList>
            <person name="Brown C.T."/>
            <person name="Hug L.A."/>
            <person name="Thomas B.C."/>
            <person name="Sharon I."/>
            <person name="Castelle C.J."/>
            <person name="Singh A."/>
            <person name="Wilkins M.J."/>
            <person name="Williams K.H."/>
            <person name="Banfield J.F."/>
        </authorList>
    </citation>
    <scope>NUCLEOTIDE SEQUENCE [LARGE SCALE GENOMIC DNA]</scope>
</reference>
<keyword evidence="4 7" id="KW-0812">Transmembrane</keyword>
<dbReference type="EMBL" id="LCKD01000001">
    <property type="protein sequence ID" value="KKT90463.1"/>
    <property type="molecule type" value="Genomic_DNA"/>
</dbReference>
<dbReference type="Proteomes" id="UP000034368">
    <property type="component" value="Unassembled WGS sequence"/>
</dbReference>
<feature type="transmembrane region" description="Helical" evidence="7">
    <location>
        <begin position="271"/>
        <end position="292"/>
    </location>
</feature>
<evidence type="ECO:0000313" key="10">
    <source>
        <dbReference type="Proteomes" id="UP000034368"/>
    </source>
</evidence>
<feature type="transmembrane region" description="Helical" evidence="7">
    <location>
        <begin position="12"/>
        <end position="31"/>
    </location>
</feature>
<feature type="transmembrane region" description="Helical" evidence="7">
    <location>
        <begin position="85"/>
        <end position="104"/>
    </location>
</feature>
<dbReference type="InterPro" id="IPR017475">
    <property type="entry name" value="EPS_sugar_tfrase"/>
</dbReference>
<accession>A0A0G1L3Q3</accession>
<dbReference type="PATRIC" id="fig|1619026.3.peg.60"/>
<evidence type="ECO:0000256" key="3">
    <source>
        <dbReference type="ARBA" id="ARBA00022679"/>
    </source>
</evidence>
<dbReference type="PANTHER" id="PTHR30576:SF10">
    <property type="entry name" value="SLL5057 PROTEIN"/>
    <property type="match status" value="1"/>
</dbReference>
<evidence type="ECO:0000259" key="8">
    <source>
        <dbReference type="Pfam" id="PF02397"/>
    </source>
</evidence>
<comment type="subcellular location">
    <subcellularLocation>
        <location evidence="1">Membrane</location>
        <topology evidence="1">Multi-pass membrane protein</topology>
    </subcellularLocation>
</comment>
<dbReference type="PANTHER" id="PTHR30576">
    <property type="entry name" value="COLANIC BIOSYNTHESIS UDP-GLUCOSE LIPID CARRIER TRANSFERASE"/>
    <property type="match status" value="1"/>
</dbReference>
<dbReference type="GO" id="GO:0016780">
    <property type="term" value="F:phosphotransferase activity, for other substituted phosphate groups"/>
    <property type="evidence" value="ECO:0007669"/>
    <property type="project" value="TreeGrafter"/>
</dbReference>
<evidence type="ECO:0000256" key="4">
    <source>
        <dbReference type="ARBA" id="ARBA00022692"/>
    </source>
</evidence>
<evidence type="ECO:0000256" key="2">
    <source>
        <dbReference type="ARBA" id="ARBA00006464"/>
    </source>
</evidence>
<gene>
    <name evidence="9" type="ORF">UW90_C0001G0051</name>
</gene>
<proteinExistence type="inferred from homology"/>
<dbReference type="GO" id="GO:0016020">
    <property type="term" value="C:membrane"/>
    <property type="evidence" value="ECO:0007669"/>
    <property type="project" value="UniProtKB-SubCell"/>
</dbReference>
<name>A0A0G1L3Q3_9BACT</name>
<dbReference type="NCBIfam" id="TIGR03025">
    <property type="entry name" value="EPS_sugtrans"/>
    <property type="match status" value="1"/>
</dbReference>
<dbReference type="AlphaFoldDB" id="A0A0G1L3Q3"/>
<dbReference type="Gene3D" id="3.40.50.720">
    <property type="entry name" value="NAD(P)-binding Rossmann-like Domain"/>
    <property type="match status" value="1"/>
</dbReference>
<dbReference type="InterPro" id="IPR003362">
    <property type="entry name" value="Bact_transf"/>
</dbReference>
<comment type="caution">
    <text evidence="9">The sequence shown here is derived from an EMBL/GenBank/DDBJ whole genome shotgun (WGS) entry which is preliminary data.</text>
</comment>
<evidence type="ECO:0000256" key="1">
    <source>
        <dbReference type="ARBA" id="ARBA00004141"/>
    </source>
</evidence>
<evidence type="ECO:0000256" key="7">
    <source>
        <dbReference type="SAM" id="Phobius"/>
    </source>
</evidence>
<dbReference type="Pfam" id="PF02397">
    <property type="entry name" value="Bac_transf"/>
    <property type="match status" value="1"/>
</dbReference>
<organism evidence="9 10">
    <name type="scientific">Candidatus Yanofskybacteria bacterium GW2011_GWB1_45_11</name>
    <dbReference type="NCBI Taxonomy" id="1619026"/>
    <lineage>
        <taxon>Bacteria</taxon>
        <taxon>Candidatus Yanofskyibacteriota</taxon>
    </lineage>
</organism>